<dbReference type="InterPro" id="IPR019402">
    <property type="entry name" value="CWH43_N"/>
</dbReference>
<feature type="transmembrane region" description="Helical" evidence="2">
    <location>
        <begin position="476"/>
        <end position="494"/>
    </location>
</feature>
<sequence length="519" mass="57531">MNFPRPRGEGKCKKTRRIRPVSTLWSHRSLPLPRAVSVAAPFIPKLSDFALGDLPLVHLRNEKPLMLEKRGGGAGGGEESCFWASRTFPSRIWRQTFPQQLNKATTEGTINSPISTFTSPDEMTEEIEISVQIGAVSHCTGPCSSGSAGILVGEERRGAPTEGGGVPPRNGRSPSNSLLTSADDDDDNKVRAAKSGSKRTTTAQKEDERTTQSPNGADNAADMAFYLSDSSTSCCSSASSACPSSASCHPPDAESAKKRPQKVCHTPATCSKSIAETEETLWRPTEKPDAKLKVRTLGLMAAILPAVGCYFCLAYTFAFQFDRVANFTIPSSFCPGLKSMFPPVSYSIGVWKPQKYIWLMVLTVHIPPRFFYSIVHKCHYAMGDSEFRQRRWFSKIRRLHFFLLVVEALGLLAVSVIDIEKVHAVCFALWLIPHFRVFRIKCALFLLGYPISVSTAISYATFLLRCSTFAYATFSLAEYFLIGINSIFYFLIVWEFEGSKLEVYVKHSQHRLPTTEAEK</sequence>
<protein>
    <recommendedName>
        <fullName evidence="3">CWH43-like N-terminal domain-containing protein</fullName>
    </recommendedName>
</protein>
<feature type="transmembrane region" description="Helical" evidence="2">
    <location>
        <begin position="437"/>
        <end position="464"/>
    </location>
</feature>
<proteinExistence type="predicted"/>
<dbReference type="PANTHER" id="PTHR12892:SF15">
    <property type="entry name" value="POST-GPI ATTACHMENT TO PROTEINS FACTOR 2-LIKE"/>
    <property type="match status" value="1"/>
</dbReference>
<evidence type="ECO:0000313" key="4">
    <source>
        <dbReference type="EMBL" id="KAL3116705.1"/>
    </source>
</evidence>
<organism evidence="4 5">
    <name type="scientific">Heterodera trifolii</name>
    <dbReference type="NCBI Taxonomy" id="157864"/>
    <lineage>
        <taxon>Eukaryota</taxon>
        <taxon>Metazoa</taxon>
        <taxon>Ecdysozoa</taxon>
        <taxon>Nematoda</taxon>
        <taxon>Chromadorea</taxon>
        <taxon>Rhabditida</taxon>
        <taxon>Tylenchina</taxon>
        <taxon>Tylenchomorpha</taxon>
        <taxon>Tylenchoidea</taxon>
        <taxon>Heteroderidae</taxon>
        <taxon>Heteroderinae</taxon>
        <taxon>Heterodera</taxon>
    </lineage>
</organism>
<dbReference type="Proteomes" id="UP001620626">
    <property type="component" value="Unassembled WGS sequence"/>
</dbReference>
<name>A0ABD2LN82_9BILA</name>
<dbReference type="EMBL" id="JBICBT010000354">
    <property type="protein sequence ID" value="KAL3116705.1"/>
    <property type="molecule type" value="Genomic_DNA"/>
</dbReference>
<feature type="domain" description="CWH43-like N-terminal" evidence="3">
    <location>
        <begin position="299"/>
        <end position="432"/>
    </location>
</feature>
<keyword evidence="2" id="KW-1133">Transmembrane helix</keyword>
<feature type="transmembrane region" description="Helical" evidence="2">
    <location>
        <begin position="396"/>
        <end position="417"/>
    </location>
</feature>
<gene>
    <name evidence="4" type="ORF">niasHT_000783</name>
</gene>
<evidence type="ECO:0000259" key="3">
    <source>
        <dbReference type="Pfam" id="PF10277"/>
    </source>
</evidence>
<evidence type="ECO:0000256" key="1">
    <source>
        <dbReference type="SAM" id="MobiDB-lite"/>
    </source>
</evidence>
<keyword evidence="2" id="KW-0812">Transmembrane</keyword>
<dbReference type="PANTHER" id="PTHR12892">
    <property type="entry name" value="FGF RECEPTOR ACTIVATING PROTEIN 1"/>
    <property type="match status" value="1"/>
</dbReference>
<comment type="caution">
    <text evidence="4">The sequence shown here is derived from an EMBL/GenBank/DDBJ whole genome shotgun (WGS) entry which is preliminary data.</text>
</comment>
<keyword evidence="5" id="KW-1185">Reference proteome</keyword>
<feature type="region of interest" description="Disordered" evidence="1">
    <location>
        <begin position="156"/>
        <end position="219"/>
    </location>
</feature>
<dbReference type="Pfam" id="PF10277">
    <property type="entry name" value="Frag1"/>
    <property type="match status" value="1"/>
</dbReference>
<accession>A0ABD2LN82</accession>
<evidence type="ECO:0000256" key="2">
    <source>
        <dbReference type="SAM" id="Phobius"/>
    </source>
</evidence>
<evidence type="ECO:0000313" key="5">
    <source>
        <dbReference type="Proteomes" id="UP001620626"/>
    </source>
</evidence>
<keyword evidence="2" id="KW-0472">Membrane</keyword>
<dbReference type="AlphaFoldDB" id="A0ABD2LN82"/>
<reference evidence="4 5" key="1">
    <citation type="submission" date="2024-10" db="EMBL/GenBank/DDBJ databases">
        <authorList>
            <person name="Kim D."/>
        </authorList>
    </citation>
    <scope>NUCLEOTIDE SEQUENCE [LARGE SCALE GENOMIC DNA]</scope>
    <source>
        <strain evidence="4">BH-2024</strain>
    </source>
</reference>
<dbReference type="InterPro" id="IPR039545">
    <property type="entry name" value="PGAP2"/>
</dbReference>
<feature type="transmembrane region" description="Helical" evidence="2">
    <location>
        <begin position="297"/>
        <end position="318"/>
    </location>
</feature>